<dbReference type="AlphaFoldDB" id="A0A1J1C9H2"/>
<evidence type="ECO:0000313" key="1">
    <source>
        <dbReference type="EMBL" id="APF18560.1"/>
    </source>
</evidence>
<sequence length="40" mass="4612">MRNDILAPIQPFNHSTIQLINHYGFETSNFSKTPFSAFAR</sequence>
<protein>
    <submittedName>
        <fullName evidence="1">Uncharacterized protein</fullName>
    </submittedName>
</protein>
<dbReference type="EMBL" id="CP018099">
    <property type="protein sequence ID" value="APF18560.1"/>
    <property type="molecule type" value="Genomic_DNA"/>
</dbReference>
<gene>
    <name evidence="1" type="ORF">Cabys_1811</name>
</gene>
<name>A0A1J1C9H2_CALAY</name>
<organism evidence="1 2">
    <name type="scientific">Caldithrix abyssi DSM 13497</name>
    <dbReference type="NCBI Taxonomy" id="880073"/>
    <lineage>
        <taxon>Bacteria</taxon>
        <taxon>Pseudomonadati</taxon>
        <taxon>Calditrichota</taxon>
        <taxon>Calditrichia</taxon>
        <taxon>Calditrichales</taxon>
        <taxon>Calditrichaceae</taxon>
        <taxon>Caldithrix</taxon>
    </lineage>
</organism>
<proteinExistence type="predicted"/>
<accession>A0A1J1C9H2</accession>
<evidence type="ECO:0000313" key="2">
    <source>
        <dbReference type="Proteomes" id="UP000183868"/>
    </source>
</evidence>
<reference evidence="1 2" key="1">
    <citation type="submission" date="2016-11" db="EMBL/GenBank/DDBJ databases">
        <title>Genomic analysis of Caldithrix abyssi and proposal of a novel bacterial phylum Caldithrichaeota.</title>
        <authorList>
            <person name="Kublanov I."/>
            <person name="Sigalova O."/>
            <person name="Gavrilov S."/>
            <person name="Lebedinsky A."/>
            <person name="Ivanova N."/>
            <person name="Daum C."/>
            <person name="Reddy T."/>
            <person name="Klenk H.P."/>
            <person name="Goker M."/>
            <person name="Reva O."/>
            <person name="Miroshnichenko M."/>
            <person name="Kyprides N."/>
            <person name="Woyke T."/>
            <person name="Gelfand M."/>
        </authorList>
    </citation>
    <scope>NUCLEOTIDE SEQUENCE [LARGE SCALE GENOMIC DNA]</scope>
    <source>
        <strain evidence="1 2">LF13</strain>
    </source>
</reference>
<dbReference type="Proteomes" id="UP000183868">
    <property type="component" value="Chromosome"/>
</dbReference>
<dbReference type="KEGG" id="caby:Cabys_1811"/>